<evidence type="ECO:0000256" key="2">
    <source>
        <dbReference type="ARBA" id="ARBA00007805"/>
    </source>
</evidence>
<dbReference type="PRINTS" id="PR00102">
    <property type="entry name" value="OTCASE"/>
</dbReference>
<dbReference type="GO" id="GO:0019240">
    <property type="term" value="P:citrulline biosynthetic process"/>
    <property type="evidence" value="ECO:0007669"/>
    <property type="project" value="TreeGrafter"/>
</dbReference>
<evidence type="ECO:0000256" key="12">
    <source>
        <dbReference type="SAM" id="MobiDB-lite"/>
    </source>
</evidence>
<sequence>MAAISSHCAASPAKPSLSSPASSFSGTSLRHFYRPVGALVSLPAISPSIRQPISCQISSSTSAPPSAMPKEKSEPKDFLHINDFDKETIMKILNRAVEVKSVIKSGDRSFQPFKGKSMAMIFAKPSMRTRVSFETGFFLLGGHAVYLGPDDIQMGKREETRDVARVLSGYNDIIMARVFAHQDILDLAKYSSVPVVNGLTDYNHPCQIMADALTMIEQIGRIEGTKVVYVGDGNNIVHSWLLLAAVIPFHFVCACPKGFEPDAKTVEKARQAGISKIEITNDPKEAVRGADVVYSDVWASMGQKEEAAYRRQVFQGFQVDEAMMKLAGPKAYFMHCLPAERGVEVTDEVIEAPNSIVFPQAENRMHAQNAIMLHLMGC</sequence>
<gene>
    <name evidence="18" type="primary">LOC116211413</name>
    <name evidence="15" type="ORF">CDL15_Pgr006885</name>
</gene>
<dbReference type="Pfam" id="PF02729">
    <property type="entry name" value="OTCace_N"/>
    <property type="match status" value="1"/>
</dbReference>
<dbReference type="FunFam" id="3.40.50.1370:FF:000008">
    <property type="entry name" value="Ornithine carbamoyltransferase"/>
    <property type="match status" value="1"/>
</dbReference>
<dbReference type="NCBIfam" id="TIGR00658">
    <property type="entry name" value="orni_carb_tr"/>
    <property type="match status" value="1"/>
</dbReference>
<keyword evidence="9" id="KW-0809">Transit peptide</keyword>
<feature type="domain" description="Aspartate/ornithine carbamoyltransferase carbamoyl-P binding" evidence="14">
    <location>
        <begin position="76"/>
        <end position="217"/>
    </location>
</feature>
<comment type="similarity">
    <text evidence="2">Belongs to the aspartate/ornithine carbamoyltransferase superfamily. OTCase family.</text>
</comment>
<protein>
    <recommendedName>
        <fullName evidence="3">ornithine carbamoyltransferase</fullName>
        <ecNumber evidence="3">2.1.3.3</ecNumber>
    </recommendedName>
</protein>
<keyword evidence="6" id="KW-0028">Amino-acid biosynthesis</keyword>
<keyword evidence="7" id="KW-0934">Plastid</keyword>
<dbReference type="InterPro" id="IPR006132">
    <property type="entry name" value="Asp/Orn_carbamoyltranf_P-bd"/>
</dbReference>
<accession>A0A218X7B5</accession>
<dbReference type="AlphaFoldDB" id="A0A218X7B5"/>
<comment type="catalytic activity">
    <reaction evidence="10">
        <text>carbamoyl phosphate + L-ornithine = L-citrulline + phosphate + H(+)</text>
        <dbReference type="Rhea" id="RHEA:19513"/>
        <dbReference type="ChEBI" id="CHEBI:15378"/>
        <dbReference type="ChEBI" id="CHEBI:43474"/>
        <dbReference type="ChEBI" id="CHEBI:46911"/>
        <dbReference type="ChEBI" id="CHEBI:57743"/>
        <dbReference type="ChEBI" id="CHEBI:58228"/>
        <dbReference type="EC" id="2.1.3.3"/>
    </reaction>
</comment>
<evidence type="ECO:0000259" key="14">
    <source>
        <dbReference type="Pfam" id="PF02729"/>
    </source>
</evidence>
<evidence type="ECO:0000313" key="17">
    <source>
        <dbReference type="Proteomes" id="UP000515151"/>
    </source>
</evidence>
<dbReference type="SUPFAM" id="SSF53671">
    <property type="entry name" value="Aspartate/ornithine carbamoyltransferase"/>
    <property type="match status" value="1"/>
</dbReference>
<dbReference type="InterPro" id="IPR006130">
    <property type="entry name" value="Asp/Orn_carbamoylTrfase"/>
</dbReference>
<dbReference type="GO" id="GO:0004585">
    <property type="term" value="F:ornithine carbamoyltransferase activity"/>
    <property type="evidence" value="ECO:0007669"/>
    <property type="project" value="UniProtKB-EC"/>
</dbReference>
<dbReference type="InterPro" id="IPR002292">
    <property type="entry name" value="Orn/put_carbamltrans"/>
</dbReference>
<evidence type="ECO:0000256" key="7">
    <source>
        <dbReference type="ARBA" id="ARBA00022640"/>
    </source>
</evidence>
<dbReference type="EMBL" id="MTKT01002214">
    <property type="protein sequence ID" value="OWM80854.1"/>
    <property type="molecule type" value="Genomic_DNA"/>
</dbReference>
<proteinExistence type="inferred from homology"/>
<evidence type="ECO:0000256" key="11">
    <source>
        <dbReference type="RuleBase" id="RU003634"/>
    </source>
</evidence>
<name>A0A218X7B5_PUNGR</name>
<organism evidence="15 16">
    <name type="scientific">Punica granatum</name>
    <name type="common">Pomegranate</name>
    <dbReference type="NCBI Taxonomy" id="22663"/>
    <lineage>
        <taxon>Eukaryota</taxon>
        <taxon>Viridiplantae</taxon>
        <taxon>Streptophyta</taxon>
        <taxon>Embryophyta</taxon>
        <taxon>Tracheophyta</taxon>
        <taxon>Spermatophyta</taxon>
        <taxon>Magnoliopsida</taxon>
        <taxon>eudicotyledons</taxon>
        <taxon>Gunneridae</taxon>
        <taxon>Pentapetalae</taxon>
        <taxon>rosids</taxon>
        <taxon>malvids</taxon>
        <taxon>Myrtales</taxon>
        <taxon>Lythraceae</taxon>
        <taxon>Punica</taxon>
    </lineage>
</organism>
<evidence type="ECO:0000256" key="10">
    <source>
        <dbReference type="ARBA" id="ARBA00048772"/>
    </source>
</evidence>
<dbReference type="PANTHER" id="PTHR45753">
    <property type="entry name" value="ORNITHINE CARBAMOYLTRANSFERASE, MITOCHONDRIAL"/>
    <property type="match status" value="1"/>
</dbReference>
<dbReference type="InterPro" id="IPR036901">
    <property type="entry name" value="Asp/Orn_carbamoylTrfase_sf"/>
</dbReference>
<dbReference type="HAMAP" id="MF_01109">
    <property type="entry name" value="OTCase"/>
    <property type="match status" value="1"/>
</dbReference>
<dbReference type="Pfam" id="PF00185">
    <property type="entry name" value="OTCace"/>
    <property type="match status" value="1"/>
</dbReference>
<evidence type="ECO:0000256" key="6">
    <source>
        <dbReference type="ARBA" id="ARBA00022605"/>
    </source>
</evidence>
<evidence type="ECO:0000313" key="18">
    <source>
        <dbReference type="RefSeq" id="XP_031401644.1"/>
    </source>
</evidence>
<evidence type="ECO:0000313" key="16">
    <source>
        <dbReference type="Proteomes" id="UP000197138"/>
    </source>
</evidence>
<comment type="subcellular location">
    <subcellularLocation>
        <location evidence="1">Plastid</location>
        <location evidence="1">Chloroplast</location>
    </subcellularLocation>
</comment>
<evidence type="ECO:0000313" key="15">
    <source>
        <dbReference type="EMBL" id="OWM80854.1"/>
    </source>
</evidence>
<reference evidence="15" key="2">
    <citation type="submission" date="2017-06" db="EMBL/GenBank/DDBJ databases">
        <title>The pomegranate genome and the genomics of punicalagin biosynthesis.</title>
        <authorList>
            <person name="Xu C."/>
        </authorList>
    </citation>
    <scope>NUCLEOTIDE SEQUENCE [LARGE SCALE GENOMIC DNA]</scope>
    <source>
        <tissue evidence="15">Fresh leaf</tissue>
    </source>
</reference>
<dbReference type="Proteomes" id="UP000197138">
    <property type="component" value="Unassembled WGS sequence"/>
</dbReference>
<feature type="compositionally biased region" description="Low complexity" evidence="12">
    <location>
        <begin position="9"/>
        <end position="20"/>
    </location>
</feature>
<dbReference type="PRINTS" id="PR00100">
    <property type="entry name" value="AOTCASE"/>
</dbReference>
<evidence type="ECO:0000256" key="9">
    <source>
        <dbReference type="ARBA" id="ARBA00022946"/>
    </source>
</evidence>
<dbReference type="NCBIfam" id="NF001986">
    <property type="entry name" value="PRK00779.1"/>
    <property type="match status" value="1"/>
</dbReference>
<dbReference type="PANTHER" id="PTHR45753:SF3">
    <property type="entry name" value="ORNITHINE TRANSCARBAMYLASE, MITOCHONDRIAL"/>
    <property type="match status" value="1"/>
</dbReference>
<dbReference type="RefSeq" id="XP_031401644.1">
    <property type="nucleotide sequence ID" value="XM_031545784.1"/>
</dbReference>
<dbReference type="GO" id="GO:0009507">
    <property type="term" value="C:chloroplast"/>
    <property type="evidence" value="ECO:0007669"/>
    <property type="project" value="UniProtKB-SubCell"/>
</dbReference>
<dbReference type="GeneID" id="116211413"/>
<reference evidence="17" key="3">
    <citation type="journal article" date="2020" name="Plant Biotechnol. J.">
        <title>The pomegranate (Punica granatum L.) draft genome dissects genetic divergence between soft- and hard-seeded cultivars.</title>
        <authorList>
            <person name="Luo X."/>
            <person name="Li H."/>
            <person name="Wu Z."/>
            <person name="Yao W."/>
            <person name="Zhao P."/>
            <person name="Cao D."/>
            <person name="Yu H."/>
            <person name="Li K."/>
            <person name="Poudel K."/>
            <person name="Zhao D."/>
            <person name="Zhang F."/>
            <person name="Xia X."/>
            <person name="Chen L."/>
            <person name="Wang Q."/>
            <person name="Jing D."/>
            <person name="Cao S."/>
        </authorList>
    </citation>
    <scope>NUCLEOTIDE SEQUENCE [LARGE SCALE GENOMIC DNA]</scope>
</reference>
<dbReference type="GO" id="GO:0042450">
    <property type="term" value="P:L-arginine biosynthetic process via ornithine"/>
    <property type="evidence" value="ECO:0007669"/>
    <property type="project" value="TreeGrafter"/>
</dbReference>
<dbReference type="InterPro" id="IPR006131">
    <property type="entry name" value="Asp_carbamoyltransf_Asp/Orn-bd"/>
</dbReference>
<evidence type="ECO:0000259" key="13">
    <source>
        <dbReference type="Pfam" id="PF00185"/>
    </source>
</evidence>
<reference evidence="18" key="4">
    <citation type="submission" date="2025-04" db="UniProtKB">
        <authorList>
            <consortium name="RefSeq"/>
        </authorList>
    </citation>
    <scope>IDENTIFICATION</scope>
    <source>
        <tissue evidence="18">Leaf</tissue>
    </source>
</reference>
<keyword evidence="5" id="KW-0055">Arginine biosynthesis</keyword>
<dbReference type="Gene3D" id="3.40.50.1370">
    <property type="entry name" value="Aspartate/ornithine carbamoyltransferase"/>
    <property type="match status" value="2"/>
</dbReference>
<keyword evidence="8 11" id="KW-0808">Transferase</keyword>
<dbReference type="EC" id="2.1.3.3" evidence="3"/>
<dbReference type="FunFam" id="3.40.50.1370:FF:000015">
    <property type="entry name" value="ornithine carbamoyltransferase, chloroplastic"/>
    <property type="match status" value="1"/>
</dbReference>
<dbReference type="InterPro" id="IPR024904">
    <property type="entry name" value="OTCase_ArgI"/>
</dbReference>
<feature type="region of interest" description="Disordered" evidence="12">
    <location>
        <begin position="56"/>
        <end position="76"/>
    </location>
</feature>
<evidence type="ECO:0000256" key="8">
    <source>
        <dbReference type="ARBA" id="ARBA00022679"/>
    </source>
</evidence>
<dbReference type="Proteomes" id="UP000515151">
    <property type="component" value="Chromosome 1"/>
</dbReference>
<feature type="domain" description="Aspartate/ornithine carbamoyltransferase Asp/Orn-binding" evidence="13">
    <location>
        <begin position="223"/>
        <end position="374"/>
    </location>
</feature>
<feature type="compositionally biased region" description="Low complexity" evidence="12">
    <location>
        <begin position="56"/>
        <end position="65"/>
    </location>
</feature>
<feature type="region of interest" description="Disordered" evidence="12">
    <location>
        <begin position="1"/>
        <end position="20"/>
    </location>
</feature>
<evidence type="ECO:0000256" key="1">
    <source>
        <dbReference type="ARBA" id="ARBA00004229"/>
    </source>
</evidence>
<keyword evidence="4" id="KW-0150">Chloroplast</keyword>
<reference evidence="16" key="1">
    <citation type="journal article" date="2017" name="Plant J.">
        <title>The pomegranate (Punica granatum L.) genome and the genomics of punicalagin biosynthesis.</title>
        <authorList>
            <person name="Qin G."/>
            <person name="Xu C."/>
            <person name="Ming R."/>
            <person name="Tang H."/>
            <person name="Guyot R."/>
            <person name="Kramer E.M."/>
            <person name="Hu Y."/>
            <person name="Yi X."/>
            <person name="Qi Y."/>
            <person name="Xu X."/>
            <person name="Gao Z."/>
            <person name="Pan H."/>
            <person name="Jian J."/>
            <person name="Tian Y."/>
            <person name="Yue Z."/>
            <person name="Xu Y."/>
        </authorList>
    </citation>
    <scope>NUCLEOTIDE SEQUENCE [LARGE SCALE GENOMIC DNA]</scope>
    <source>
        <strain evidence="16">cv. Dabenzi</strain>
    </source>
</reference>
<dbReference type="GO" id="GO:0016597">
    <property type="term" value="F:amino acid binding"/>
    <property type="evidence" value="ECO:0007669"/>
    <property type="project" value="InterPro"/>
</dbReference>
<evidence type="ECO:0000256" key="5">
    <source>
        <dbReference type="ARBA" id="ARBA00022571"/>
    </source>
</evidence>
<evidence type="ECO:0000256" key="3">
    <source>
        <dbReference type="ARBA" id="ARBA00013007"/>
    </source>
</evidence>
<keyword evidence="17" id="KW-1185">Reference proteome</keyword>
<evidence type="ECO:0000256" key="4">
    <source>
        <dbReference type="ARBA" id="ARBA00022528"/>
    </source>
</evidence>
<dbReference type="OrthoDB" id="10252326at2759"/>